<dbReference type="Proteomes" id="UP001155604">
    <property type="component" value="Unassembled WGS sequence"/>
</dbReference>
<name>A0A9X2WR82_9GAMM</name>
<keyword evidence="6" id="KW-0238">DNA-binding</keyword>
<evidence type="ECO:0000256" key="6">
    <source>
        <dbReference type="ARBA" id="ARBA00023125"/>
    </source>
</evidence>
<dbReference type="PROSITE" id="PS00676">
    <property type="entry name" value="SIGMA54_INTERACT_2"/>
    <property type="match status" value="1"/>
</dbReference>
<dbReference type="Gene3D" id="3.40.50.300">
    <property type="entry name" value="P-loop containing nucleotide triphosphate hydrolases"/>
    <property type="match status" value="1"/>
</dbReference>
<dbReference type="Pfam" id="PF25601">
    <property type="entry name" value="AAA_lid_14"/>
    <property type="match status" value="1"/>
</dbReference>
<accession>A0A9X2WR82</accession>
<dbReference type="SUPFAM" id="SSF52540">
    <property type="entry name" value="P-loop containing nucleoside triphosphate hydrolases"/>
    <property type="match status" value="1"/>
</dbReference>
<dbReference type="SMART" id="SM00382">
    <property type="entry name" value="AAA"/>
    <property type="match status" value="1"/>
</dbReference>
<proteinExistence type="predicted"/>
<dbReference type="InterPro" id="IPR001789">
    <property type="entry name" value="Sig_transdc_resp-reg_receiver"/>
</dbReference>
<dbReference type="FunFam" id="3.40.50.300:FF:000006">
    <property type="entry name" value="DNA-binding transcriptional regulator NtrC"/>
    <property type="match status" value="1"/>
</dbReference>
<evidence type="ECO:0000259" key="9">
    <source>
        <dbReference type="PROSITE" id="PS50045"/>
    </source>
</evidence>
<organism evidence="11 12">
    <name type="scientific">Shewanella septentrionalis</name>
    <dbReference type="NCBI Taxonomy" id="2952223"/>
    <lineage>
        <taxon>Bacteria</taxon>
        <taxon>Pseudomonadati</taxon>
        <taxon>Pseudomonadota</taxon>
        <taxon>Gammaproteobacteria</taxon>
        <taxon>Alteromonadales</taxon>
        <taxon>Shewanellaceae</taxon>
        <taxon>Shewanella</taxon>
    </lineage>
</organism>
<evidence type="ECO:0000313" key="12">
    <source>
        <dbReference type="Proteomes" id="UP001155604"/>
    </source>
</evidence>
<dbReference type="PROSITE" id="PS50045">
    <property type="entry name" value="SIGMA54_INTERACT_4"/>
    <property type="match status" value="1"/>
</dbReference>
<dbReference type="InterPro" id="IPR002197">
    <property type="entry name" value="HTH_Fis"/>
</dbReference>
<dbReference type="InterPro" id="IPR025943">
    <property type="entry name" value="Sigma_54_int_dom_ATP-bd_2"/>
</dbReference>
<dbReference type="PROSITE" id="PS00688">
    <property type="entry name" value="SIGMA54_INTERACT_3"/>
    <property type="match status" value="1"/>
</dbReference>
<dbReference type="GO" id="GO:0006355">
    <property type="term" value="P:regulation of DNA-templated transcription"/>
    <property type="evidence" value="ECO:0007669"/>
    <property type="project" value="InterPro"/>
</dbReference>
<keyword evidence="12" id="KW-1185">Reference proteome</keyword>
<dbReference type="Pfam" id="PF00158">
    <property type="entry name" value="Sigma54_activat"/>
    <property type="match status" value="1"/>
</dbReference>
<dbReference type="FunFam" id="3.40.50.2300:FF:000018">
    <property type="entry name" value="DNA-binding transcriptional regulator NtrC"/>
    <property type="match status" value="1"/>
</dbReference>
<dbReference type="Pfam" id="PF00072">
    <property type="entry name" value="Response_reg"/>
    <property type="match status" value="1"/>
</dbReference>
<evidence type="ECO:0000256" key="3">
    <source>
        <dbReference type="ARBA" id="ARBA00022840"/>
    </source>
</evidence>
<evidence type="ECO:0000256" key="2">
    <source>
        <dbReference type="ARBA" id="ARBA00022741"/>
    </source>
</evidence>
<dbReference type="EMBL" id="JAMTCC010000001">
    <property type="protein sequence ID" value="MCT7943885.1"/>
    <property type="molecule type" value="Genomic_DNA"/>
</dbReference>
<keyword evidence="7" id="KW-0804">Transcription</keyword>
<dbReference type="GO" id="GO:0005524">
    <property type="term" value="F:ATP binding"/>
    <property type="evidence" value="ECO:0007669"/>
    <property type="project" value="UniProtKB-KW"/>
</dbReference>
<feature type="modified residue" description="4-aspartylphosphate" evidence="8">
    <location>
        <position position="54"/>
    </location>
</feature>
<dbReference type="Pfam" id="PF02954">
    <property type="entry name" value="HTH_8"/>
    <property type="match status" value="1"/>
</dbReference>
<evidence type="ECO:0000256" key="7">
    <source>
        <dbReference type="ARBA" id="ARBA00023163"/>
    </source>
</evidence>
<evidence type="ECO:0000259" key="10">
    <source>
        <dbReference type="PROSITE" id="PS50110"/>
    </source>
</evidence>
<feature type="domain" description="Sigma-54 factor interaction" evidence="9">
    <location>
        <begin position="138"/>
        <end position="358"/>
    </location>
</feature>
<dbReference type="AlphaFoldDB" id="A0A9X2WR82"/>
<sequence>MSEAKLLLVEDDASLREALLDTLMLAQYECVDVASGEDAILALKQHQFDLVISDVQMQGIGGLGLLNFLQQHHPKLPVLLMTAYATIGSAVDAIKLGAVDYLAKPFAPEVLLNQVSRYLPLKQNVDQPVVADDKSLALLALAQRVAASDASVMILGPSGSGKEVLARYIHQHSSRADQAFVAINCAAIPENMLEATLFGYEKGAFTGAYQACPGKFEQAQGGTLLLDEISEMDLGLQAKLLRVLQEREVERLGGRKTIKLDVRVLATSNRDLKTVVAAGGFREDLYYRINVFPLAWPALSQRPADILPLARHLLVKHAKALNVADVPELDENARRRLLSHRWPGNVRELDNVIQRALILRAGQVITANDIIIDTQDVVLGGEDLDQFAAEPDGLGEELKAQEHVIILETLNQCQGSRKLVAEKLGISARTLRYKMARMRDMGIQLPN</sequence>
<evidence type="ECO:0000256" key="8">
    <source>
        <dbReference type="PROSITE-ProRule" id="PRU00169"/>
    </source>
</evidence>
<keyword evidence="1 8" id="KW-0597">Phosphoprotein</keyword>
<dbReference type="PANTHER" id="PTHR32071">
    <property type="entry name" value="TRANSCRIPTIONAL REGULATORY PROTEIN"/>
    <property type="match status" value="1"/>
</dbReference>
<dbReference type="InterPro" id="IPR002078">
    <property type="entry name" value="Sigma_54_int"/>
</dbReference>
<protein>
    <submittedName>
        <fullName evidence="11">Sigma-54 dependent transcriptional regulator</fullName>
    </submittedName>
</protein>
<dbReference type="InterPro" id="IPR011006">
    <property type="entry name" value="CheY-like_superfamily"/>
</dbReference>
<dbReference type="InterPro" id="IPR058031">
    <property type="entry name" value="AAA_lid_NorR"/>
</dbReference>
<dbReference type="InterPro" id="IPR009057">
    <property type="entry name" value="Homeodomain-like_sf"/>
</dbReference>
<dbReference type="InterPro" id="IPR025944">
    <property type="entry name" value="Sigma_54_int_dom_CS"/>
</dbReference>
<dbReference type="Gene3D" id="1.10.8.60">
    <property type="match status" value="1"/>
</dbReference>
<evidence type="ECO:0000256" key="1">
    <source>
        <dbReference type="ARBA" id="ARBA00022553"/>
    </source>
</evidence>
<feature type="domain" description="Response regulatory" evidence="10">
    <location>
        <begin position="5"/>
        <end position="119"/>
    </location>
</feature>
<dbReference type="InterPro" id="IPR003593">
    <property type="entry name" value="AAA+_ATPase"/>
</dbReference>
<dbReference type="SUPFAM" id="SSF52172">
    <property type="entry name" value="CheY-like"/>
    <property type="match status" value="1"/>
</dbReference>
<dbReference type="InterPro" id="IPR027417">
    <property type="entry name" value="P-loop_NTPase"/>
</dbReference>
<keyword evidence="3" id="KW-0067">ATP-binding</keyword>
<gene>
    <name evidence="11" type="ORF">NE536_00645</name>
</gene>
<dbReference type="SUPFAM" id="SSF46689">
    <property type="entry name" value="Homeodomain-like"/>
    <property type="match status" value="1"/>
</dbReference>
<dbReference type="Gene3D" id="3.40.50.2300">
    <property type="match status" value="1"/>
</dbReference>
<dbReference type="Gene3D" id="1.10.10.60">
    <property type="entry name" value="Homeodomain-like"/>
    <property type="match status" value="1"/>
</dbReference>
<dbReference type="RefSeq" id="WP_220590733.1">
    <property type="nucleotide sequence ID" value="NZ_JAMTCC010000001.1"/>
</dbReference>
<dbReference type="SMART" id="SM00448">
    <property type="entry name" value="REC"/>
    <property type="match status" value="1"/>
</dbReference>
<reference evidence="11" key="1">
    <citation type="journal article" date="2023" name="Int. J. Syst. Evol. Microbiol.">
        <title>&lt;i&gt;Shewanella septentrionalis&lt;/i&gt; sp. nov. and &lt;i&gt;Shewanella holmiensis&lt;/i&gt; sp. nov., isolated from Baltic Sea water and sediments.</title>
        <authorList>
            <person name="Martin-Rodriguez A.J."/>
            <person name="Thorell K."/>
            <person name="Joffre E."/>
            <person name="Jensie-Markopoulos S."/>
            <person name="Moore E.R.B."/>
            <person name="Sjoling A."/>
        </authorList>
    </citation>
    <scope>NUCLEOTIDE SEQUENCE</scope>
    <source>
        <strain evidence="11">SP1W3</strain>
    </source>
</reference>
<evidence type="ECO:0000313" key="11">
    <source>
        <dbReference type="EMBL" id="MCT7943885.1"/>
    </source>
</evidence>
<evidence type="ECO:0000256" key="5">
    <source>
        <dbReference type="ARBA" id="ARBA00023015"/>
    </source>
</evidence>
<dbReference type="GO" id="GO:0043565">
    <property type="term" value="F:sequence-specific DNA binding"/>
    <property type="evidence" value="ECO:0007669"/>
    <property type="project" value="InterPro"/>
</dbReference>
<dbReference type="PANTHER" id="PTHR32071:SF21">
    <property type="entry name" value="TRANSCRIPTIONAL REGULATORY PROTEIN FLGR"/>
    <property type="match status" value="1"/>
</dbReference>
<dbReference type="CDD" id="cd00009">
    <property type="entry name" value="AAA"/>
    <property type="match status" value="1"/>
</dbReference>
<dbReference type="GO" id="GO:0000160">
    <property type="term" value="P:phosphorelay signal transduction system"/>
    <property type="evidence" value="ECO:0007669"/>
    <property type="project" value="UniProtKB-KW"/>
</dbReference>
<keyword evidence="5" id="KW-0805">Transcription regulation</keyword>
<keyword evidence="2" id="KW-0547">Nucleotide-binding</keyword>
<comment type="caution">
    <text evidence="11">The sequence shown here is derived from an EMBL/GenBank/DDBJ whole genome shotgun (WGS) entry which is preliminary data.</text>
</comment>
<evidence type="ECO:0000256" key="4">
    <source>
        <dbReference type="ARBA" id="ARBA00023012"/>
    </source>
</evidence>
<keyword evidence="4" id="KW-0902">Two-component regulatory system</keyword>
<dbReference type="PROSITE" id="PS50110">
    <property type="entry name" value="RESPONSE_REGULATORY"/>
    <property type="match status" value="1"/>
</dbReference>